<evidence type="ECO:0000313" key="4">
    <source>
        <dbReference type="Proteomes" id="UP000257712"/>
    </source>
</evidence>
<protein>
    <recommendedName>
        <fullName evidence="5">PAAR domain-containing protein</fullName>
    </recommendedName>
</protein>
<dbReference type="AlphaFoldDB" id="A0A8B4TXY3"/>
<evidence type="ECO:0000256" key="2">
    <source>
        <dbReference type="SAM" id="MobiDB-lite"/>
    </source>
</evidence>
<dbReference type="CDD" id="cd14744">
    <property type="entry name" value="PAAR_CT_2"/>
    <property type="match status" value="1"/>
</dbReference>
<gene>
    <name evidence="3" type="ORF">SAMEA3538780_03196</name>
</gene>
<feature type="region of interest" description="Disordered" evidence="2">
    <location>
        <begin position="471"/>
        <end position="513"/>
    </location>
</feature>
<dbReference type="RefSeq" id="WP_117126613.1">
    <property type="nucleotide sequence ID" value="NZ_UJZG01000009.1"/>
</dbReference>
<reference evidence="3 4" key="1">
    <citation type="submission" date="2018-08" db="EMBL/GenBank/DDBJ databases">
        <authorList>
            <consortium name="Pathogen Informatics"/>
        </authorList>
    </citation>
    <scope>NUCLEOTIDE SEQUENCE [LARGE SCALE GENOMIC DNA]</scope>
    <source>
        <strain evidence="3 4">EuSCAPE_IT371</strain>
    </source>
</reference>
<organism evidence="3 4">
    <name type="scientific">Klebsiella quasivariicola</name>
    <dbReference type="NCBI Taxonomy" id="2026240"/>
    <lineage>
        <taxon>Bacteria</taxon>
        <taxon>Pseudomonadati</taxon>
        <taxon>Pseudomonadota</taxon>
        <taxon>Gammaproteobacteria</taxon>
        <taxon>Enterobacterales</taxon>
        <taxon>Enterobacteriaceae</taxon>
        <taxon>Klebsiella/Raoultella group</taxon>
        <taxon>Klebsiella</taxon>
        <taxon>Klebsiella pneumoniae complex</taxon>
    </lineage>
</organism>
<dbReference type="EMBL" id="UJZG01000009">
    <property type="protein sequence ID" value="SXD96748.1"/>
    <property type="molecule type" value="Genomic_DNA"/>
</dbReference>
<sequence>MARRLARLGDKTTYGYVASATSSIIDGKKLALNGDRAWCNKCKGMFGIVGTARGWSEDSLFVGNGDRVACKCANNQVIATSDLFDECGGTENHTTSGKTNNLTAASTKPQNKKYSHQIKLLTKEDDVGLEGIPYVFILSDSTFRKGKTNPNGETERIYTDAPEKVTVLVGKLAYSWEKRGGNFGSLKEINERKIELMTAEQEPVENVQWITGRDYIVVVVARTKFKDSMGNQYRFVNCGLRQLRLFPEVNKDNYSIQRIFLMFQQGYVEKDIELINEYVEALSGRVVYVKDKAEFIKFLNSRKDKNRVIKEMVILCHGIIDTASFHYHHENKGKEKTGEFKSRDVVDVQEAVFDYDAVVTTYACRAGISVDGKDLTGMDAGQENSPAQKMADCWDVSVRAFEMRSDYSSIYGTKKEIRAAENYEDVIEEYEESLSGYNKKKANSDVDITPPQKPENYDEMSKRYDDVTARDANAKRGAGPIAPNGAWRMPGTGDSPEGLKEGLQTYQPGEWTL</sequence>
<accession>A0A8B4TXY3</accession>
<feature type="coiled-coil region" evidence="1">
    <location>
        <begin position="413"/>
        <end position="440"/>
    </location>
</feature>
<evidence type="ECO:0008006" key="5">
    <source>
        <dbReference type="Google" id="ProtNLM"/>
    </source>
</evidence>
<evidence type="ECO:0000256" key="1">
    <source>
        <dbReference type="SAM" id="Coils"/>
    </source>
</evidence>
<evidence type="ECO:0000313" key="3">
    <source>
        <dbReference type="EMBL" id="SXD96748.1"/>
    </source>
</evidence>
<comment type="caution">
    <text evidence="3">The sequence shown here is derived from an EMBL/GenBank/DDBJ whole genome shotgun (WGS) entry which is preliminary data.</text>
</comment>
<proteinExistence type="predicted"/>
<keyword evidence="1" id="KW-0175">Coiled coil</keyword>
<dbReference type="Proteomes" id="UP000257712">
    <property type="component" value="Unassembled WGS sequence"/>
</dbReference>
<name>A0A8B4TXY3_9ENTR</name>